<dbReference type="EMBL" id="LKAM01000002">
    <property type="protein sequence ID" value="KUM49956.1"/>
    <property type="molecule type" value="Genomic_DNA"/>
</dbReference>
<accession>A0A124GNU9</accession>
<geneLocation type="mitochondrion" evidence="1"/>
<sequence length="56" mass="6047">MLELCLLINSTTSVYASCVYASHSSHALLMVTNEVVGLAHSQVWILGWLGGWLTLG</sequence>
<protein>
    <submittedName>
        <fullName evidence="1">Uncharacterized protein</fullName>
    </submittedName>
</protein>
<reference evidence="1" key="1">
    <citation type="journal article" date="2015" name="Genome Biol. Evol.">
        <title>Organellar Genomes of White Spruce (Picea glauca): Assembly and Annotation.</title>
        <authorList>
            <person name="Jackman S.D."/>
            <person name="Warren R.L."/>
            <person name="Gibb E.A."/>
            <person name="Vandervalk B.P."/>
            <person name="Mohamadi H."/>
            <person name="Chu J."/>
            <person name="Raymond A."/>
            <person name="Pleasance S."/>
            <person name="Coope R."/>
            <person name="Wildung M.R."/>
            <person name="Ritland C.E."/>
            <person name="Bousquet J."/>
            <person name="Jones S.J."/>
            <person name="Bohlmann J."/>
            <person name="Birol I."/>
        </authorList>
    </citation>
    <scope>NUCLEOTIDE SEQUENCE [LARGE SCALE GENOMIC DNA]</scope>
    <source>
        <tissue evidence="1">Flushing bud</tissue>
    </source>
</reference>
<evidence type="ECO:0000313" key="1">
    <source>
        <dbReference type="EMBL" id="KUM49956.1"/>
    </source>
</evidence>
<proteinExistence type="predicted"/>
<name>A0A124GNU9_PICGL</name>
<keyword evidence="1" id="KW-0496">Mitochondrion</keyword>
<gene>
    <name evidence="1" type="ORF">ABT39_MTgene3184</name>
</gene>
<organism evidence="1">
    <name type="scientific">Picea glauca</name>
    <name type="common">White spruce</name>
    <name type="synonym">Pinus glauca</name>
    <dbReference type="NCBI Taxonomy" id="3330"/>
    <lineage>
        <taxon>Eukaryota</taxon>
        <taxon>Viridiplantae</taxon>
        <taxon>Streptophyta</taxon>
        <taxon>Embryophyta</taxon>
        <taxon>Tracheophyta</taxon>
        <taxon>Spermatophyta</taxon>
        <taxon>Pinopsida</taxon>
        <taxon>Pinidae</taxon>
        <taxon>Conifers I</taxon>
        <taxon>Pinales</taxon>
        <taxon>Pinaceae</taxon>
        <taxon>Picea</taxon>
    </lineage>
</organism>
<dbReference type="AlphaFoldDB" id="A0A124GNU9"/>
<comment type="caution">
    <text evidence="1">The sequence shown here is derived from an EMBL/GenBank/DDBJ whole genome shotgun (WGS) entry which is preliminary data.</text>
</comment>